<proteinExistence type="predicted"/>
<dbReference type="OrthoDB" id="5984008at2759"/>
<accession>A0A2Z6LQN2</accession>
<dbReference type="Proteomes" id="UP000242715">
    <property type="component" value="Unassembled WGS sequence"/>
</dbReference>
<gene>
    <name evidence="1" type="ORF">TSUD_189380</name>
</gene>
<keyword evidence="2" id="KW-1185">Reference proteome</keyword>
<evidence type="ECO:0000313" key="2">
    <source>
        <dbReference type="Proteomes" id="UP000242715"/>
    </source>
</evidence>
<name>A0A2Z6LQN2_TRISU</name>
<organism evidence="1 2">
    <name type="scientific">Trifolium subterraneum</name>
    <name type="common">Subterranean clover</name>
    <dbReference type="NCBI Taxonomy" id="3900"/>
    <lineage>
        <taxon>Eukaryota</taxon>
        <taxon>Viridiplantae</taxon>
        <taxon>Streptophyta</taxon>
        <taxon>Embryophyta</taxon>
        <taxon>Tracheophyta</taxon>
        <taxon>Spermatophyta</taxon>
        <taxon>Magnoliopsida</taxon>
        <taxon>eudicotyledons</taxon>
        <taxon>Gunneridae</taxon>
        <taxon>Pentapetalae</taxon>
        <taxon>rosids</taxon>
        <taxon>fabids</taxon>
        <taxon>Fabales</taxon>
        <taxon>Fabaceae</taxon>
        <taxon>Papilionoideae</taxon>
        <taxon>50 kb inversion clade</taxon>
        <taxon>NPAAA clade</taxon>
        <taxon>Hologalegina</taxon>
        <taxon>IRL clade</taxon>
        <taxon>Trifolieae</taxon>
        <taxon>Trifolium</taxon>
    </lineage>
</organism>
<dbReference type="EMBL" id="DF973228">
    <property type="protein sequence ID" value="GAU21351.1"/>
    <property type="molecule type" value="Genomic_DNA"/>
</dbReference>
<protein>
    <submittedName>
        <fullName evidence="1">Uncharacterized protein</fullName>
    </submittedName>
</protein>
<reference evidence="2" key="1">
    <citation type="journal article" date="2017" name="Front. Plant Sci.">
        <title>Climate Clever Clovers: New Paradigm to Reduce the Environmental Footprint of Ruminants by Breeding Low Methanogenic Forages Utilizing Haplotype Variation.</title>
        <authorList>
            <person name="Kaur P."/>
            <person name="Appels R."/>
            <person name="Bayer P.E."/>
            <person name="Keeble-Gagnere G."/>
            <person name="Wang J."/>
            <person name="Hirakawa H."/>
            <person name="Shirasawa K."/>
            <person name="Vercoe P."/>
            <person name="Stefanova K."/>
            <person name="Durmic Z."/>
            <person name="Nichols P."/>
            <person name="Revell C."/>
            <person name="Isobe S.N."/>
            <person name="Edwards D."/>
            <person name="Erskine W."/>
        </authorList>
    </citation>
    <scope>NUCLEOTIDE SEQUENCE [LARGE SCALE GENOMIC DNA]</scope>
    <source>
        <strain evidence="2">cv. Daliak</strain>
    </source>
</reference>
<evidence type="ECO:0000313" key="1">
    <source>
        <dbReference type="EMBL" id="GAU21351.1"/>
    </source>
</evidence>
<sequence length="140" mass="15807">MAKLMSYKPYSSQSNPKSNGAIKLRVGVPMKDGFAQFVKAFPLNSNLTAHFSRAILSVTENHEFMEMIEKKYFGKSIEVLQQQSVQISSASPSLTFQFTALQEYSQRWFLNSPPSTEICVHPNYLHSTEGTDRPSLPRSI</sequence>
<dbReference type="AlphaFoldDB" id="A0A2Z6LQN2"/>